<dbReference type="AlphaFoldDB" id="A0A7X1B550"/>
<comment type="caution">
    <text evidence="2">The sequence shown here is derived from an EMBL/GenBank/DDBJ whole genome shotgun (WGS) entry which is preliminary data.</text>
</comment>
<sequence>MIKTPRSATAFFAKWLAAALLISAPCALPQTSLERAKSLPLETIELHTRAASEKSGWQTDKEILQHSLYTLRQTIAELDRKIAESKAQAQTHLATSQRASTNLAQFQDGQAILKNRIESLQTATLRLARYAPPPLTEKIAPSLRTLEGATLQEDLSLRIQAVTSILINLIQFNQTFSDVRSLHTFPDGSSQEVRILYLGLAQGVAVNGDSSSAWILTPAPGEWVWTEVKSSTQQISTAFSVLDRDTTPKFAELPVRLTTIDLDRE</sequence>
<feature type="signal peptide" evidence="1">
    <location>
        <begin position="1"/>
        <end position="29"/>
    </location>
</feature>
<evidence type="ECO:0000313" key="2">
    <source>
        <dbReference type="EMBL" id="MBC2604575.1"/>
    </source>
</evidence>
<dbReference type="Pfam" id="PF11932">
    <property type="entry name" value="DUF3450"/>
    <property type="match status" value="1"/>
</dbReference>
<evidence type="ECO:0000313" key="3">
    <source>
        <dbReference type="Proteomes" id="UP000526501"/>
    </source>
</evidence>
<dbReference type="InterPro" id="IPR016866">
    <property type="entry name" value="UCP028069"/>
</dbReference>
<reference evidence="2 3" key="1">
    <citation type="submission" date="2020-07" db="EMBL/GenBank/DDBJ databases">
        <authorList>
            <person name="Feng X."/>
        </authorList>
    </citation>
    <scope>NUCLEOTIDE SEQUENCE [LARGE SCALE GENOMIC DNA]</scope>
    <source>
        <strain evidence="2 3">JCM23202</strain>
    </source>
</reference>
<feature type="chain" id="PRO_5031262120" evidence="1">
    <location>
        <begin position="30"/>
        <end position="265"/>
    </location>
</feature>
<gene>
    <name evidence="2" type="ORF">H5P27_00740</name>
</gene>
<name>A0A7X1B550_9BACT</name>
<keyword evidence="3" id="KW-1185">Reference proteome</keyword>
<proteinExistence type="predicted"/>
<accession>A0A7X1B550</accession>
<evidence type="ECO:0000256" key="1">
    <source>
        <dbReference type="SAM" id="SignalP"/>
    </source>
</evidence>
<dbReference type="Proteomes" id="UP000526501">
    <property type="component" value="Unassembled WGS sequence"/>
</dbReference>
<organism evidence="2 3">
    <name type="scientific">Pelagicoccus albus</name>
    <dbReference type="NCBI Taxonomy" id="415222"/>
    <lineage>
        <taxon>Bacteria</taxon>
        <taxon>Pseudomonadati</taxon>
        <taxon>Verrucomicrobiota</taxon>
        <taxon>Opitutia</taxon>
        <taxon>Puniceicoccales</taxon>
        <taxon>Pelagicoccaceae</taxon>
        <taxon>Pelagicoccus</taxon>
    </lineage>
</organism>
<keyword evidence="1" id="KW-0732">Signal</keyword>
<protein>
    <submittedName>
        <fullName evidence="2">DUF3450 family protein</fullName>
    </submittedName>
</protein>
<dbReference type="EMBL" id="JACHVC010000001">
    <property type="protein sequence ID" value="MBC2604575.1"/>
    <property type="molecule type" value="Genomic_DNA"/>
</dbReference>
<dbReference type="RefSeq" id="WP_185658467.1">
    <property type="nucleotide sequence ID" value="NZ_CAWPOO010000001.1"/>
</dbReference>